<name>A0A1E7FQ63_9STRA</name>
<evidence type="ECO:0000313" key="7">
    <source>
        <dbReference type="Proteomes" id="UP000095751"/>
    </source>
</evidence>
<dbReference type="Pfam" id="PF00107">
    <property type="entry name" value="ADH_zinc_N"/>
    <property type="match status" value="1"/>
</dbReference>
<evidence type="ECO:0000256" key="4">
    <source>
        <dbReference type="ARBA" id="ARBA00023002"/>
    </source>
</evidence>
<sequence>MSTTTTTTIPTKCLACKDATGAMMRHTIQRRAIGPSDVHISISYSGICHSDIHTGKSEWGPVAYPLCVGHEILGTVVGVGPDVSKFKIGDRAGVGCFTDSCRTCEECVSGEENYCSGVGGNHGTYASKRSETLHPGGVSQGGYSSDIVVDENYTIAIPEKMFVPATAPLLCAGITCYSPFRHFGLKAGMTVGVAGLGGLGHMAVKIAKAMGCTVVVLTRSEYKIESAMKLGATKVVLTTDEQQLTDAAKSMDFIYNSIAVAHNAKQYLGLLKTSGTMIMVGGVPDVLGVSSFDILPRRLSIVGSMIGGIRETQEMIDFCAEHDIVSDIELVPATPEAVDAAWDRTIKADVKYRFVIDTAATLE</sequence>
<dbReference type="Pfam" id="PF08240">
    <property type="entry name" value="ADH_N"/>
    <property type="match status" value="1"/>
</dbReference>
<evidence type="ECO:0000256" key="2">
    <source>
        <dbReference type="ARBA" id="ARBA00022723"/>
    </source>
</evidence>
<feature type="domain" description="Enoyl reductase (ER)" evidence="5">
    <location>
        <begin position="21"/>
        <end position="362"/>
    </location>
</feature>
<dbReference type="Proteomes" id="UP000095751">
    <property type="component" value="Unassembled WGS sequence"/>
</dbReference>
<keyword evidence="7" id="KW-1185">Reference proteome</keyword>
<organism evidence="6 7">
    <name type="scientific">Fragilariopsis cylindrus CCMP1102</name>
    <dbReference type="NCBI Taxonomy" id="635003"/>
    <lineage>
        <taxon>Eukaryota</taxon>
        <taxon>Sar</taxon>
        <taxon>Stramenopiles</taxon>
        <taxon>Ochrophyta</taxon>
        <taxon>Bacillariophyta</taxon>
        <taxon>Bacillariophyceae</taxon>
        <taxon>Bacillariophycidae</taxon>
        <taxon>Bacillariales</taxon>
        <taxon>Bacillariaceae</taxon>
        <taxon>Fragilariopsis</taxon>
    </lineage>
</organism>
<dbReference type="InterPro" id="IPR013149">
    <property type="entry name" value="ADH-like_C"/>
</dbReference>
<dbReference type="GO" id="GO:0016616">
    <property type="term" value="F:oxidoreductase activity, acting on the CH-OH group of donors, NAD or NADP as acceptor"/>
    <property type="evidence" value="ECO:0007669"/>
    <property type="project" value="InterPro"/>
</dbReference>
<dbReference type="KEGG" id="fcy:FRACYDRAFT_268209"/>
<evidence type="ECO:0000313" key="6">
    <source>
        <dbReference type="EMBL" id="OEU20286.1"/>
    </source>
</evidence>
<dbReference type="InterPro" id="IPR047109">
    <property type="entry name" value="CAD-like"/>
</dbReference>
<dbReference type="Gene3D" id="3.40.50.720">
    <property type="entry name" value="NAD(P)-binding Rossmann-like Domain"/>
    <property type="match status" value="1"/>
</dbReference>
<keyword evidence="2" id="KW-0479">Metal-binding</keyword>
<dbReference type="Gene3D" id="3.90.180.10">
    <property type="entry name" value="Medium-chain alcohol dehydrogenases, catalytic domain"/>
    <property type="match status" value="1"/>
</dbReference>
<dbReference type="InterPro" id="IPR036291">
    <property type="entry name" value="NAD(P)-bd_dom_sf"/>
</dbReference>
<evidence type="ECO:0000256" key="1">
    <source>
        <dbReference type="ARBA" id="ARBA00001947"/>
    </source>
</evidence>
<dbReference type="CDD" id="cd05283">
    <property type="entry name" value="CAD1"/>
    <property type="match status" value="1"/>
</dbReference>
<keyword evidence="3" id="KW-0862">Zinc</keyword>
<dbReference type="EMBL" id="KV784355">
    <property type="protein sequence ID" value="OEU20286.1"/>
    <property type="molecule type" value="Genomic_DNA"/>
</dbReference>
<dbReference type="InParanoid" id="A0A1E7FQ63"/>
<evidence type="ECO:0000259" key="5">
    <source>
        <dbReference type="SMART" id="SM00829"/>
    </source>
</evidence>
<dbReference type="PANTHER" id="PTHR42683">
    <property type="entry name" value="ALDEHYDE REDUCTASE"/>
    <property type="match status" value="1"/>
</dbReference>
<accession>A0A1E7FQ63</accession>
<dbReference type="OrthoDB" id="1879366at2759"/>
<gene>
    <name evidence="6" type="primary">ADH</name>
    <name evidence="6" type="ORF">FRACYDRAFT_268209</name>
</gene>
<dbReference type="FunFam" id="3.40.50.720:FF:000022">
    <property type="entry name" value="Cinnamyl alcohol dehydrogenase"/>
    <property type="match status" value="1"/>
</dbReference>
<dbReference type="SUPFAM" id="SSF51735">
    <property type="entry name" value="NAD(P)-binding Rossmann-fold domains"/>
    <property type="match status" value="1"/>
</dbReference>
<dbReference type="InterPro" id="IPR011032">
    <property type="entry name" value="GroES-like_sf"/>
</dbReference>
<proteinExistence type="predicted"/>
<dbReference type="AlphaFoldDB" id="A0A1E7FQ63"/>
<dbReference type="SMART" id="SM00829">
    <property type="entry name" value="PKS_ER"/>
    <property type="match status" value="1"/>
</dbReference>
<dbReference type="SUPFAM" id="SSF50129">
    <property type="entry name" value="GroES-like"/>
    <property type="match status" value="1"/>
</dbReference>
<evidence type="ECO:0000256" key="3">
    <source>
        <dbReference type="ARBA" id="ARBA00022833"/>
    </source>
</evidence>
<comment type="cofactor">
    <cofactor evidence="1">
        <name>Zn(2+)</name>
        <dbReference type="ChEBI" id="CHEBI:29105"/>
    </cofactor>
</comment>
<protein>
    <submittedName>
        <fullName evidence="6">Alcohol dehydrogenase GroES domain protein</fullName>
    </submittedName>
</protein>
<reference evidence="6 7" key="1">
    <citation type="submission" date="2016-09" db="EMBL/GenBank/DDBJ databases">
        <title>Extensive genetic diversity and differential bi-allelic expression allows diatom success in the polar Southern Ocean.</title>
        <authorList>
            <consortium name="DOE Joint Genome Institute"/>
            <person name="Mock T."/>
            <person name="Otillar R.P."/>
            <person name="Strauss J."/>
            <person name="Dupont C."/>
            <person name="Frickenhaus S."/>
            <person name="Maumus F."/>
            <person name="Mcmullan M."/>
            <person name="Sanges R."/>
            <person name="Schmutz J."/>
            <person name="Toseland A."/>
            <person name="Valas R."/>
            <person name="Veluchamy A."/>
            <person name="Ward B.J."/>
            <person name="Allen A."/>
            <person name="Barry K."/>
            <person name="Falciatore A."/>
            <person name="Ferrante M."/>
            <person name="Fortunato A.E."/>
            <person name="Gloeckner G."/>
            <person name="Gruber A."/>
            <person name="Hipkin R."/>
            <person name="Janech M."/>
            <person name="Kroth P."/>
            <person name="Leese F."/>
            <person name="Lindquist E."/>
            <person name="Lyon B.R."/>
            <person name="Martin J."/>
            <person name="Mayer C."/>
            <person name="Parker M."/>
            <person name="Quesneville H."/>
            <person name="Raymond J."/>
            <person name="Uhlig C."/>
            <person name="Valentin K.U."/>
            <person name="Worden A.Z."/>
            <person name="Armbrust E.V."/>
            <person name="Bowler C."/>
            <person name="Green B."/>
            <person name="Moulton V."/>
            <person name="Van Oosterhout C."/>
            <person name="Grigoriev I."/>
        </authorList>
    </citation>
    <scope>NUCLEOTIDE SEQUENCE [LARGE SCALE GENOMIC DNA]</scope>
    <source>
        <strain evidence="6 7">CCMP1102</strain>
    </source>
</reference>
<dbReference type="InterPro" id="IPR020843">
    <property type="entry name" value="ER"/>
</dbReference>
<dbReference type="GO" id="GO:0046872">
    <property type="term" value="F:metal ion binding"/>
    <property type="evidence" value="ECO:0007669"/>
    <property type="project" value="UniProtKB-KW"/>
</dbReference>
<keyword evidence="4" id="KW-0560">Oxidoreductase</keyword>
<dbReference type="InterPro" id="IPR013154">
    <property type="entry name" value="ADH-like_N"/>
</dbReference>